<feature type="transmembrane region" description="Helical" evidence="7">
    <location>
        <begin position="433"/>
        <end position="455"/>
    </location>
</feature>
<dbReference type="AlphaFoldDB" id="A0A9Q1BCC8"/>
<feature type="transmembrane region" description="Helical" evidence="7">
    <location>
        <begin position="579"/>
        <end position="602"/>
    </location>
</feature>
<dbReference type="PANTHER" id="PTHR19432">
    <property type="entry name" value="SUGAR TRANSPORTER"/>
    <property type="match status" value="1"/>
</dbReference>
<feature type="transmembrane region" description="Helical" evidence="7">
    <location>
        <begin position="508"/>
        <end position="527"/>
    </location>
</feature>
<dbReference type="GO" id="GO:0016020">
    <property type="term" value="C:membrane"/>
    <property type="evidence" value="ECO:0007669"/>
    <property type="project" value="UniProtKB-SubCell"/>
</dbReference>
<proteinExistence type="inferred from homology"/>
<organism evidence="8 9">
    <name type="scientific">Holothuria leucospilota</name>
    <name type="common">Black long sea cucumber</name>
    <name type="synonym">Mertensiothuria leucospilota</name>
    <dbReference type="NCBI Taxonomy" id="206669"/>
    <lineage>
        <taxon>Eukaryota</taxon>
        <taxon>Metazoa</taxon>
        <taxon>Echinodermata</taxon>
        <taxon>Eleutherozoa</taxon>
        <taxon>Echinozoa</taxon>
        <taxon>Holothuroidea</taxon>
        <taxon>Aspidochirotacea</taxon>
        <taxon>Aspidochirotida</taxon>
        <taxon>Holothuriidae</taxon>
        <taxon>Holothuria</taxon>
    </lineage>
</organism>
<feature type="transmembrane region" description="Helical" evidence="7">
    <location>
        <begin position="533"/>
        <end position="558"/>
    </location>
</feature>
<comment type="caution">
    <text evidence="8">The sequence shown here is derived from an EMBL/GenBank/DDBJ whole genome shotgun (WGS) entry which is preliminary data.</text>
</comment>
<feature type="transmembrane region" description="Helical" evidence="7">
    <location>
        <begin position="132"/>
        <end position="150"/>
    </location>
</feature>
<dbReference type="PANTHER" id="PTHR19432:SF96">
    <property type="entry name" value="MAJOR FACILITATOR SUPERFAMILY (MFS) PROFILE DOMAIN-CONTAINING PROTEIN"/>
    <property type="match status" value="1"/>
</dbReference>
<comment type="similarity">
    <text evidence="6">Belongs to the glycoside-pentoside-hexuronide (GPH) cation symporter transporter (TC 2.A.2) family.</text>
</comment>
<evidence type="ECO:0000256" key="1">
    <source>
        <dbReference type="ARBA" id="ARBA00004141"/>
    </source>
</evidence>
<feature type="transmembrane region" description="Helical" evidence="7">
    <location>
        <begin position="300"/>
        <end position="318"/>
    </location>
</feature>
<feature type="transmembrane region" description="Helical" evidence="7">
    <location>
        <begin position="221"/>
        <end position="239"/>
    </location>
</feature>
<name>A0A9Q1BCC8_HOLLE</name>
<evidence type="ECO:0000313" key="9">
    <source>
        <dbReference type="Proteomes" id="UP001152320"/>
    </source>
</evidence>
<evidence type="ECO:0000256" key="3">
    <source>
        <dbReference type="ARBA" id="ARBA00022692"/>
    </source>
</evidence>
<keyword evidence="2" id="KW-0813">Transport</keyword>
<evidence type="ECO:0000256" key="4">
    <source>
        <dbReference type="ARBA" id="ARBA00022989"/>
    </source>
</evidence>
<protein>
    <submittedName>
        <fullName evidence="8">Membrane-associated transporter protein</fullName>
    </submittedName>
</protein>
<dbReference type="EMBL" id="JAIZAY010000021">
    <property type="protein sequence ID" value="KAJ8021410.1"/>
    <property type="molecule type" value="Genomic_DNA"/>
</dbReference>
<dbReference type="InterPro" id="IPR036259">
    <property type="entry name" value="MFS_trans_sf"/>
</dbReference>
<feature type="transmembrane region" description="Helical" evidence="7">
    <location>
        <begin position="189"/>
        <end position="209"/>
    </location>
</feature>
<dbReference type="GO" id="GO:0008506">
    <property type="term" value="F:sucrose:proton symporter activity"/>
    <property type="evidence" value="ECO:0007669"/>
    <property type="project" value="TreeGrafter"/>
</dbReference>
<gene>
    <name evidence="8" type="ORF">HOLleu_38595</name>
</gene>
<evidence type="ECO:0000256" key="6">
    <source>
        <dbReference type="ARBA" id="ARBA00038193"/>
    </source>
</evidence>
<sequence length="649" mass="70840">MASCDIQNKTAAVVCPSPAVSTVPLSVSPGRVPYYGSSLPERHQQALFQQQKQRALAARRSRATSWSHRLSHSFTLVSDDAISNFSQESLLSPRLPVDGTSELSDEDEVDLAPHRTFWQLFRNNMFQFGLELLYATETALVTPILLKLGLPDEFYSITWMISPILGFIFTPIVGSISDRCRSRWGRRRPFVLSFAIGMVIGLTLLLNGGDLGMLLGDTEDRHIIGLVVTLVGMFLMDFSSNSGDCPARAYLIDVCSIKDTEFALSLRTLLGGVGGGLGYILNGINWETTFLSVIGHQERIIFTMTGTLAIVSFVLNLFSIPEVPLDAIASLNTGGEDNDEVFDENTPLLSGSPNPRTKLMAGRSHLSSINDSMPSVVTGSDSPIPNVLMAPNGSVAHDKIEGADDGEPGSLKDLFLSIIYMPKELAHLCINHFLGWLSYLVVLLFFTDYMAQAVYKGDPAAPPGSAARDQYDHGVQIGCWGLCIFSFSCAVTAGIYSKLSPYLSHRTVYVFGQLFFAVCTGSMALVVDSPIATMVLCSSFGVQFFILLTIPSCLITVYHESNEYVKGKKGNRRGIGKDVGCIGVQIFIAQIIDSTIVGPLVILFGSHLVIVLLSSFLAFIAAIYSSLFVTYEIRPKSRETNEERDRPQV</sequence>
<keyword evidence="5 7" id="KW-0472">Membrane</keyword>
<dbReference type="Gene3D" id="1.20.1250.20">
    <property type="entry name" value="MFS general substrate transporter like domains"/>
    <property type="match status" value="2"/>
</dbReference>
<feature type="transmembrane region" description="Helical" evidence="7">
    <location>
        <begin position="156"/>
        <end position="177"/>
    </location>
</feature>
<evidence type="ECO:0000256" key="7">
    <source>
        <dbReference type="SAM" id="Phobius"/>
    </source>
</evidence>
<evidence type="ECO:0000256" key="5">
    <source>
        <dbReference type="ARBA" id="ARBA00023136"/>
    </source>
</evidence>
<dbReference type="Proteomes" id="UP001152320">
    <property type="component" value="Chromosome 21"/>
</dbReference>
<comment type="subcellular location">
    <subcellularLocation>
        <location evidence="1">Membrane</location>
        <topology evidence="1">Multi-pass membrane protein</topology>
    </subcellularLocation>
</comment>
<feature type="transmembrane region" description="Helical" evidence="7">
    <location>
        <begin position="608"/>
        <end position="629"/>
    </location>
</feature>
<reference evidence="8" key="1">
    <citation type="submission" date="2021-10" db="EMBL/GenBank/DDBJ databases">
        <title>Tropical sea cucumber genome reveals ecological adaptation and Cuvierian tubules defense mechanism.</title>
        <authorList>
            <person name="Chen T."/>
        </authorList>
    </citation>
    <scope>NUCLEOTIDE SEQUENCE</scope>
    <source>
        <strain evidence="8">Nanhai2018</strain>
        <tissue evidence="8">Muscle</tissue>
    </source>
</reference>
<dbReference type="InterPro" id="IPR011701">
    <property type="entry name" value="MFS"/>
</dbReference>
<accession>A0A9Q1BCC8</accession>
<keyword evidence="4 7" id="KW-1133">Transmembrane helix</keyword>
<keyword evidence="9" id="KW-1185">Reference proteome</keyword>
<evidence type="ECO:0000256" key="2">
    <source>
        <dbReference type="ARBA" id="ARBA00022448"/>
    </source>
</evidence>
<keyword evidence="3 7" id="KW-0812">Transmembrane</keyword>
<feature type="transmembrane region" description="Helical" evidence="7">
    <location>
        <begin position="260"/>
        <end position="280"/>
    </location>
</feature>
<feature type="transmembrane region" description="Helical" evidence="7">
    <location>
        <begin position="475"/>
        <end position="496"/>
    </location>
</feature>
<evidence type="ECO:0000313" key="8">
    <source>
        <dbReference type="EMBL" id="KAJ8021410.1"/>
    </source>
</evidence>
<dbReference type="OrthoDB" id="28755at2759"/>
<dbReference type="Pfam" id="PF07690">
    <property type="entry name" value="MFS_1"/>
    <property type="match status" value="1"/>
</dbReference>
<dbReference type="SUPFAM" id="SSF103473">
    <property type="entry name" value="MFS general substrate transporter"/>
    <property type="match status" value="1"/>
</dbReference>